<reference evidence="8 9" key="2">
    <citation type="submission" date="2020-03" db="EMBL/GenBank/DDBJ databases">
        <authorList>
            <person name="Ichikawa N."/>
            <person name="Kimura A."/>
            <person name="Kitahashi Y."/>
            <person name="Uohara A."/>
        </authorList>
    </citation>
    <scope>NUCLEOTIDE SEQUENCE [LARGE SCALE GENOMIC DNA]</scope>
    <source>
        <strain evidence="8 9">NBRC 108638</strain>
    </source>
</reference>
<evidence type="ECO:0000256" key="5">
    <source>
        <dbReference type="ARBA" id="ARBA00023163"/>
    </source>
</evidence>
<keyword evidence="3" id="KW-0731">Sigma factor</keyword>
<dbReference type="InterPro" id="IPR011991">
    <property type="entry name" value="ArsR-like_HTH"/>
</dbReference>
<dbReference type="CDD" id="cd00090">
    <property type="entry name" value="HTH_ARSR"/>
    <property type="match status" value="1"/>
</dbReference>
<dbReference type="Pfam" id="PF04542">
    <property type="entry name" value="Sigma70_r2"/>
    <property type="match status" value="1"/>
</dbReference>
<keyword evidence="2" id="KW-0805">Transcription regulation</keyword>
<keyword evidence="8" id="KW-0240">DNA-directed RNA polymerase</keyword>
<accession>A0A6V8LGE0</accession>
<dbReference type="InterPro" id="IPR007627">
    <property type="entry name" value="RNA_pol_sigma70_r2"/>
</dbReference>
<dbReference type="SUPFAM" id="SSF88659">
    <property type="entry name" value="Sigma3 and sigma4 domains of RNA polymerase sigma factors"/>
    <property type="match status" value="1"/>
</dbReference>
<dbReference type="InterPro" id="IPR013325">
    <property type="entry name" value="RNA_pol_sigma_r2"/>
</dbReference>
<evidence type="ECO:0000313" key="8">
    <source>
        <dbReference type="EMBL" id="GFJ93176.1"/>
    </source>
</evidence>
<evidence type="ECO:0000256" key="1">
    <source>
        <dbReference type="ARBA" id="ARBA00010641"/>
    </source>
</evidence>
<name>A0A6V8LGE0_9ACTN</name>
<evidence type="ECO:0000256" key="3">
    <source>
        <dbReference type="ARBA" id="ARBA00023082"/>
    </source>
</evidence>
<proteinExistence type="inferred from homology"/>
<dbReference type="GO" id="GO:0016987">
    <property type="term" value="F:sigma factor activity"/>
    <property type="evidence" value="ECO:0007669"/>
    <property type="project" value="UniProtKB-KW"/>
</dbReference>
<protein>
    <submittedName>
        <fullName evidence="8">DNA-directed RNA polymerase sigma-70 factor</fullName>
    </submittedName>
</protein>
<dbReference type="RefSeq" id="WP_173079865.1">
    <property type="nucleotide sequence ID" value="NZ_BAABJB010000043.1"/>
</dbReference>
<dbReference type="Gene3D" id="1.10.10.10">
    <property type="entry name" value="Winged helix-like DNA-binding domain superfamily/Winged helix DNA-binding domain"/>
    <property type="match status" value="1"/>
</dbReference>
<dbReference type="Proteomes" id="UP000482960">
    <property type="component" value="Unassembled WGS sequence"/>
</dbReference>
<organism evidence="8 9">
    <name type="scientific">Phytohabitans rumicis</name>
    <dbReference type="NCBI Taxonomy" id="1076125"/>
    <lineage>
        <taxon>Bacteria</taxon>
        <taxon>Bacillati</taxon>
        <taxon>Actinomycetota</taxon>
        <taxon>Actinomycetes</taxon>
        <taxon>Micromonosporales</taxon>
        <taxon>Micromonosporaceae</taxon>
    </lineage>
</organism>
<dbReference type="SUPFAM" id="SSF88946">
    <property type="entry name" value="Sigma2 domain of RNA polymerase sigma factors"/>
    <property type="match status" value="1"/>
</dbReference>
<dbReference type="EMBL" id="BLPG01000001">
    <property type="protein sequence ID" value="GFJ93176.1"/>
    <property type="molecule type" value="Genomic_DNA"/>
</dbReference>
<feature type="domain" description="RNA polymerase sigma-70 region 2" evidence="7">
    <location>
        <begin position="13"/>
        <end position="75"/>
    </location>
</feature>
<evidence type="ECO:0000256" key="4">
    <source>
        <dbReference type="ARBA" id="ARBA00023125"/>
    </source>
</evidence>
<sequence length="188" mass="21278">MDPAAGRVRFEKIYQEHYDAIWRFVQFKAAGLDPENILAEVFATAWEKRDKIPDEAARAWLYAVANNKIRNAIRGKVNQQKMPRQRAGLHDLPVVDDPADAVLEKLSFERVLQALASDLDREILFLSCHEGYGATEIAEILGLKRSTAAMRRQRLRDKLAAFHPATAGPPDDVNDDEPEDRSGEGRKR</sequence>
<dbReference type="InterPro" id="IPR013324">
    <property type="entry name" value="RNA_pol_sigma_r3/r4-like"/>
</dbReference>
<dbReference type="GO" id="GO:0003677">
    <property type="term" value="F:DNA binding"/>
    <property type="evidence" value="ECO:0007669"/>
    <property type="project" value="UniProtKB-KW"/>
</dbReference>
<keyword evidence="5" id="KW-0804">Transcription</keyword>
<evidence type="ECO:0000256" key="2">
    <source>
        <dbReference type="ARBA" id="ARBA00023015"/>
    </source>
</evidence>
<dbReference type="GO" id="GO:0006352">
    <property type="term" value="P:DNA-templated transcription initiation"/>
    <property type="evidence" value="ECO:0007669"/>
    <property type="project" value="InterPro"/>
</dbReference>
<comment type="caution">
    <text evidence="8">The sequence shown here is derived from an EMBL/GenBank/DDBJ whole genome shotgun (WGS) entry which is preliminary data.</text>
</comment>
<dbReference type="InterPro" id="IPR014284">
    <property type="entry name" value="RNA_pol_sigma-70_dom"/>
</dbReference>
<gene>
    <name evidence="8" type="primary">rpoE_17</name>
    <name evidence="8" type="ORF">Prum_068180</name>
</gene>
<dbReference type="InterPro" id="IPR039425">
    <property type="entry name" value="RNA_pol_sigma-70-like"/>
</dbReference>
<dbReference type="AlphaFoldDB" id="A0A6V8LGE0"/>
<keyword evidence="4" id="KW-0238">DNA-binding</keyword>
<evidence type="ECO:0000259" key="7">
    <source>
        <dbReference type="Pfam" id="PF04542"/>
    </source>
</evidence>
<comment type="similarity">
    <text evidence="1">Belongs to the sigma-70 factor family. ECF subfamily.</text>
</comment>
<dbReference type="InterPro" id="IPR036388">
    <property type="entry name" value="WH-like_DNA-bd_sf"/>
</dbReference>
<dbReference type="PANTHER" id="PTHR43133:SF8">
    <property type="entry name" value="RNA POLYMERASE SIGMA FACTOR HI_1459-RELATED"/>
    <property type="match status" value="1"/>
</dbReference>
<dbReference type="Gene3D" id="1.10.1740.10">
    <property type="match status" value="1"/>
</dbReference>
<dbReference type="GO" id="GO:0000428">
    <property type="term" value="C:DNA-directed RNA polymerase complex"/>
    <property type="evidence" value="ECO:0007669"/>
    <property type="project" value="UniProtKB-KW"/>
</dbReference>
<evidence type="ECO:0000313" key="9">
    <source>
        <dbReference type="Proteomes" id="UP000482960"/>
    </source>
</evidence>
<keyword evidence="9" id="KW-1185">Reference proteome</keyword>
<reference evidence="8 9" key="1">
    <citation type="submission" date="2020-03" db="EMBL/GenBank/DDBJ databases">
        <title>Whole genome shotgun sequence of Phytohabitans rumicis NBRC 108638.</title>
        <authorList>
            <person name="Komaki H."/>
            <person name="Tamura T."/>
        </authorList>
    </citation>
    <scope>NUCLEOTIDE SEQUENCE [LARGE SCALE GENOMIC DNA]</scope>
    <source>
        <strain evidence="8 9">NBRC 108638</strain>
    </source>
</reference>
<dbReference type="PANTHER" id="PTHR43133">
    <property type="entry name" value="RNA POLYMERASE ECF-TYPE SIGMA FACTO"/>
    <property type="match status" value="1"/>
</dbReference>
<feature type="region of interest" description="Disordered" evidence="6">
    <location>
        <begin position="159"/>
        <end position="188"/>
    </location>
</feature>
<dbReference type="NCBIfam" id="TIGR02937">
    <property type="entry name" value="sigma70-ECF"/>
    <property type="match status" value="1"/>
</dbReference>
<evidence type="ECO:0000256" key="6">
    <source>
        <dbReference type="SAM" id="MobiDB-lite"/>
    </source>
</evidence>